<evidence type="ECO:0000313" key="2">
    <source>
        <dbReference type="Proteomes" id="UP000075243"/>
    </source>
</evidence>
<dbReference type="PANTHER" id="PTHR33067:SF9">
    <property type="entry name" value="RNA-DIRECTED DNA POLYMERASE"/>
    <property type="match status" value="1"/>
</dbReference>
<evidence type="ECO:0008006" key="3">
    <source>
        <dbReference type="Google" id="ProtNLM"/>
    </source>
</evidence>
<organism evidence="1 2">
    <name type="scientific">Cajanus cajan</name>
    <name type="common">Pigeon pea</name>
    <name type="synonym">Cajanus indicus</name>
    <dbReference type="NCBI Taxonomy" id="3821"/>
    <lineage>
        <taxon>Eukaryota</taxon>
        <taxon>Viridiplantae</taxon>
        <taxon>Streptophyta</taxon>
        <taxon>Embryophyta</taxon>
        <taxon>Tracheophyta</taxon>
        <taxon>Spermatophyta</taxon>
        <taxon>Magnoliopsida</taxon>
        <taxon>eudicotyledons</taxon>
        <taxon>Gunneridae</taxon>
        <taxon>Pentapetalae</taxon>
        <taxon>rosids</taxon>
        <taxon>fabids</taxon>
        <taxon>Fabales</taxon>
        <taxon>Fabaceae</taxon>
        <taxon>Papilionoideae</taxon>
        <taxon>50 kb inversion clade</taxon>
        <taxon>NPAAA clade</taxon>
        <taxon>indigoferoid/millettioid clade</taxon>
        <taxon>Phaseoleae</taxon>
        <taxon>Cajanus</taxon>
    </lineage>
</organism>
<dbReference type="EMBL" id="KQ485450">
    <property type="protein sequence ID" value="KYP32094.1"/>
    <property type="molecule type" value="Genomic_DNA"/>
</dbReference>
<dbReference type="OMA" id="IIDMNDG"/>
<reference evidence="1" key="1">
    <citation type="journal article" date="2012" name="Nat. Biotechnol.">
        <title>Draft genome sequence of pigeonpea (Cajanus cajan), an orphan legume crop of resource-poor farmers.</title>
        <authorList>
            <person name="Varshney R.K."/>
            <person name="Chen W."/>
            <person name="Li Y."/>
            <person name="Bharti A.K."/>
            <person name="Saxena R.K."/>
            <person name="Schlueter J.A."/>
            <person name="Donoghue M.T."/>
            <person name="Azam S."/>
            <person name="Fan G."/>
            <person name="Whaley A.M."/>
            <person name="Farmer A.D."/>
            <person name="Sheridan J."/>
            <person name="Iwata A."/>
            <person name="Tuteja R."/>
            <person name="Penmetsa R.V."/>
            <person name="Wu W."/>
            <person name="Upadhyaya H.D."/>
            <person name="Yang S.P."/>
            <person name="Shah T."/>
            <person name="Saxena K.B."/>
            <person name="Michael T."/>
            <person name="McCombie W.R."/>
            <person name="Yang B."/>
            <person name="Zhang G."/>
            <person name="Yang H."/>
            <person name="Wang J."/>
            <person name="Spillane C."/>
            <person name="Cook D.R."/>
            <person name="May G.D."/>
            <person name="Xu X."/>
            <person name="Jackson S.A."/>
        </authorList>
    </citation>
    <scope>NUCLEOTIDE SEQUENCE [LARGE SCALE GENOMIC DNA]</scope>
</reference>
<dbReference type="Proteomes" id="UP000075243">
    <property type="component" value="Unassembled WGS sequence"/>
</dbReference>
<proteinExistence type="predicted"/>
<dbReference type="Pfam" id="PF13650">
    <property type="entry name" value="Asp_protease_2"/>
    <property type="match status" value="2"/>
</dbReference>
<keyword evidence="2" id="KW-1185">Reference proteome</keyword>
<dbReference type="Gene3D" id="2.40.70.10">
    <property type="entry name" value="Acid Proteases"/>
    <property type="match status" value="2"/>
</dbReference>
<sequence length="617" mass="69693">MDEPFCEAWERFKSLLRKCPNHGFEDIAQLNFFVNGIKPEVKMLLDAAAGGTMMSVGPEEATQIIESLASSDHQAEHGRHQSHKRGIMDLSTNDAILAQNKLLSQQIEALTKQMAKIPQQLHAINSPPIQPNPPLRSSIKNLEVQVGQLAKQLADMSGGPFSANTETNPKEYCQAITTRMEKEKNKKKGKEVISTVPIKDLPYPHAPSKKEKERQFARFLDIIKKLQINIPFTEAMEQMPTYARFMKEMLTKKRKILEEETIELEAGCSAIIQKSLPQKSRDPGSFTLPVSIGNLSVSKALLDLGASINLMPLFMLKKIGEVEVRPTRMTLQLANRSIKLPHGIVEDMIVKVDKFMFPVDFVVMDMEEDTEVPLILGRPFMKTARVIIDMNDGNLKVRVQDKEVSFNVFEEMKFPKVNKDCFRIDVLDDLYLETQNDFKSSSPLEKALLISNEELDKFIELEAGCSAIIQKSLPQKSRDPGSFTLPVSIGNLSVSKALLDLGASINLMPLFMLKKIGEVEVRPTRMTLQLANRSIKLPHGIVEDMIVKVDKFMFPVDFVVMDMEEDTEVPLILGRPFMKTARVIIDMNDGNLKVRVQDKEVSFNVFEEMKFTKVKKD</sequence>
<dbReference type="InterPro" id="IPR021109">
    <property type="entry name" value="Peptidase_aspartic_dom_sf"/>
</dbReference>
<protein>
    <recommendedName>
        <fullName evidence="3">Retrotransposon gag domain-containing protein</fullName>
    </recommendedName>
</protein>
<dbReference type="Gramene" id="C.cajan_46911.t">
    <property type="protein sequence ID" value="C.cajan_46911.t"/>
    <property type="gene ID" value="C.cajan_46911"/>
</dbReference>
<dbReference type="SUPFAM" id="SSF50630">
    <property type="entry name" value="Acid proteases"/>
    <property type="match status" value="2"/>
</dbReference>
<name>A0A151QPB5_CAJCA</name>
<dbReference type="AlphaFoldDB" id="A0A151QPB5"/>
<gene>
    <name evidence="1" type="ORF">KK1_047295</name>
</gene>
<accession>A0A151QPB5</accession>
<dbReference type="CDD" id="cd00303">
    <property type="entry name" value="retropepsin_like"/>
    <property type="match status" value="2"/>
</dbReference>
<evidence type="ECO:0000313" key="1">
    <source>
        <dbReference type="EMBL" id="KYP32094.1"/>
    </source>
</evidence>
<dbReference type="PANTHER" id="PTHR33067">
    <property type="entry name" value="RNA-DIRECTED DNA POLYMERASE-RELATED"/>
    <property type="match status" value="1"/>
</dbReference>